<sequence>MRPSSSPLASLFLSCLFMQVLSIAIWFLPSLPRSASNALLPSFNPLLVPPPKRMKMHVCMPNTMPQGKQRIMAYASPGNRLARLPCAASFPPLPPGLLESAKSLFASNCSCRAARFVAVWL</sequence>
<comment type="caution">
    <text evidence="2">The sequence shown here is derived from an EMBL/GenBank/DDBJ whole genome shotgun (WGS) entry which is preliminary data.</text>
</comment>
<dbReference type="VEuPathDB" id="FungiDB:P170DRAFT_149180"/>
<accession>A0A2I2GCG6</accession>
<keyword evidence="1" id="KW-0732">Signal</keyword>
<dbReference type="EMBL" id="MSFO01000003">
    <property type="protein sequence ID" value="PLB50574.1"/>
    <property type="molecule type" value="Genomic_DNA"/>
</dbReference>
<evidence type="ECO:0008006" key="4">
    <source>
        <dbReference type="Google" id="ProtNLM"/>
    </source>
</evidence>
<proteinExistence type="predicted"/>
<evidence type="ECO:0000313" key="2">
    <source>
        <dbReference type="EMBL" id="PLB50574.1"/>
    </source>
</evidence>
<feature type="signal peptide" evidence="1">
    <location>
        <begin position="1"/>
        <end position="22"/>
    </location>
</feature>
<protein>
    <recommendedName>
        <fullName evidence="4">Secreted protein</fullName>
    </recommendedName>
</protein>
<name>A0A2I2GCG6_9EURO</name>
<feature type="chain" id="PRO_5014199129" description="Secreted protein" evidence="1">
    <location>
        <begin position="23"/>
        <end position="121"/>
    </location>
</feature>
<evidence type="ECO:0000313" key="3">
    <source>
        <dbReference type="Proteomes" id="UP000234275"/>
    </source>
</evidence>
<organism evidence="2 3">
    <name type="scientific">Aspergillus steynii IBT 23096</name>
    <dbReference type="NCBI Taxonomy" id="1392250"/>
    <lineage>
        <taxon>Eukaryota</taxon>
        <taxon>Fungi</taxon>
        <taxon>Dikarya</taxon>
        <taxon>Ascomycota</taxon>
        <taxon>Pezizomycotina</taxon>
        <taxon>Eurotiomycetes</taxon>
        <taxon>Eurotiomycetidae</taxon>
        <taxon>Eurotiales</taxon>
        <taxon>Aspergillaceae</taxon>
        <taxon>Aspergillus</taxon>
        <taxon>Aspergillus subgen. Circumdati</taxon>
    </lineage>
</organism>
<keyword evidence="3" id="KW-1185">Reference proteome</keyword>
<dbReference type="PROSITE" id="PS51257">
    <property type="entry name" value="PROKAR_LIPOPROTEIN"/>
    <property type="match status" value="1"/>
</dbReference>
<dbReference type="AlphaFoldDB" id="A0A2I2GCG6"/>
<reference evidence="2 3" key="1">
    <citation type="submission" date="2016-12" db="EMBL/GenBank/DDBJ databases">
        <title>The genomes of Aspergillus section Nigri reveals drivers in fungal speciation.</title>
        <authorList>
            <consortium name="DOE Joint Genome Institute"/>
            <person name="Vesth T.C."/>
            <person name="Nybo J."/>
            <person name="Theobald S."/>
            <person name="Brandl J."/>
            <person name="Frisvad J.C."/>
            <person name="Nielsen K.F."/>
            <person name="Lyhne E.K."/>
            <person name="Kogle M.E."/>
            <person name="Kuo A."/>
            <person name="Riley R."/>
            <person name="Clum A."/>
            <person name="Nolan M."/>
            <person name="Lipzen A."/>
            <person name="Salamov A."/>
            <person name="Henrissat B."/>
            <person name="Wiebenga A."/>
            <person name="De Vries R.P."/>
            <person name="Grigoriev I.V."/>
            <person name="Mortensen U.H."/>
            <person name="Andersen M.R."/>
            <person name="Baker S.E."/>
        </authorList>
    </citation>
    <scope>NUCLEOTIDE SEQUENCE [LARGE SCALE GENOMIC DNA]</scope>
    <source>
        <strain evidence="2 3">IBT 23096</strain>
    </source>
</reference>
<dbReference type="Proteomes" id="UP000234275">
    <property type="component" value="Unassembled WGS sequence"/>
</dbReference>
<evidence type="ECO:0000256" key="1">
    <source>
        <dbReference type="SAM" id="SignalP"/>
    </source>
</evidence>
<dbReference type="GeneID" id="36550209"/>
<gene>
    <name evidence="2" type="ORF">P170DRAFT_149180</name>
</gene>
<dbReference type="RefSeq" id="XP_024705876.1">
    <property type="nucleotide sequence ID" value="XM_024842512.1"/>
</dbReference>